<dbReference type="EMBL" id="JAINUF010000006">
    <property type="protein sequence ID" value="KAJ8357683.1"/>
    <property type="molecule type" value="Genomic_DNA"/>
</dbReference>
<dbReference type="Proteomes" id="UP001152622">
    <property type="component" value="Chromosome 6"/>
</dbReference>
<evidence type="ECO:0000313" key="1">
    <source>
        <dbReference type="EMBL" id="KAJ8357683.1"/>
    </source>
</evidence>
<proteinExistence type="predicted"/>
<accession>A0A9Q1IYJ7</accession>
<evidence type="ECO:0000313" key="2">
    <source>
        <dbReference type="Proteomes" id="UP001152622"/>
    </source>
</evidence>
<protein>
    <submittedName>
        <fullName evidence="1">Uncharacterized protein</fullName>
    </submittedName>
</protein>
<dbReference type="OrthoDB" id="4748970at2759"/>
<dbReference type="AlphaFoldDB" id="A0A9Q1IYJ7"/>
<gene>
    <name evidence="1" type="ORF">SKAU_G00204770</name>
</gene>
<name>A0A9Q1IYJ7_SYNKA</name>
<sequence>MALSETILPSISTFTFASQREKFWENRWKSGMDKPVHSSCSVVDVAQNADSCSRRKDDEDIGNYLDLEFILANTTGSECISALGGGQRLRRDRGRPLR</sequence>
<organism evidence="1 2">
    <name type="scientific">Synaphobranchus kaupii</name>
    <name type="common">Kaup's arrowtooth eel</name>
    <dbReference type="NCBI Taxonomy" id="118154"/>
    <lineage>
        <taxon>Eukaryota</taxon>
        <taxon>Metazoa</taxon>
        <taxon>Chordata</taxon>
        <taxon>Craniata</taxon>
        <taxon>Vertebrata</taxon>
        <taxon>Euteleostomi</taxon>
        <taxon>Actinopterygii</taxon>
        <taxon>Neopterygii</taxon>
        <taxon>Teleostei</taxon>
        <taxon>Anguilliformes</taxon>
        <taxon>Synaphobranchidae</taxon>
        <taxon>Synaphobranchus</taxon>
    </lineage>
</organism>
<keyword evidence="2" id="KW-1185">Reference proteome</keyword>
<comment type="caution">
    <text evidence="1">The sequence shown here is derived from an EMBL/GenBank/DDBJ whole genome shotgun (WGS) entry which is preliminary data.</text>
</comment>
<reference evidence="1" key="1">
    <citation type="journal article" date="2023" name="Science">
        <title>Genome structures resolve the early diversification of teleost fishes.</title>
        <authorList>
            <person name="Parey E."/>
            <person name="Louis A."/>
            <person name="Montfort J."/>
            <person name="Bouchez O."/>
            <person name="Roques C."/>
            <person name="Iampietro C."/>
            <person name="Lluch J."/>
            <person name="Castinel A."/>
            <person name="Donnadieu C."/>
            <person name="Desvignes T."/>
            <person name="Floi Bucao C."/>
            <person name="Jouanno E."/>
            <person name="Wen M."/>
            <person name="Mejri S."/>
            <person name="Dirks R."/>
            <person name="Jansen H."/>
            <person name="Henkel C."/>
            <person name="Chen W.J."/>
            <person name="Zahm M."/>
            <person name="Cabau C."/>
            <person name="Klopp C."/>
            <person name="Thompson A.W."/>
            <person name="Robinson-Rechavi M."/>
            <person name="Braasch I."/>
            <person name="Lecointre G."/>
            <person name="Bobe J."/>
            <person name="Postlethwait J.H."/>
            <person name="Berthelot C."/>
            <person name="Roest Crollius H."/>
            <person name="Guiguen Y."/>
        </authorList>
    </citation>
    <scope>NUCLEOTIDE SEQUENCE</scope>
    <source>
        <strain evidence="1">WJC10195</strain>
    </source>
</reference>